<dbReference type="Pfam" id="PF09718">
    <property type="entry name" value="Tape_meas_lam_C"/>
    <property type="match status" value="1"/>
</dbReference>
<protein>
    <submittedName>
        <fullName evidence="3">Phage tail tape measure protein</fullName>
    </submittedName>
</protein>
<name>A0ABZ2S8K4_9BURK</name>
<dbReference type="Proteomes" id="UP001456224">
    <property type="component" value="Chromosome"/>
</dbReference>
<keyword evidence="4" id="KW-1185">Reference proteome</keyword>
<evidence type="ECO:0000313" key="3">
    <source>
        <dbReference type="EMBL" id="WXR76598.1"/>
    </source>
</evidence>
<accession>A0ABZ2S8K4</accession>
<dbReference type="Pfam" id="PF20155">
    <property type="entry name" value="TMP_3"/>
    <property type="match status" value="1"/>
</dbReference>
<evidence type="ECO:0000259" key="1">
    <source>
        <dbReference type="Pfam" id="PF09718"/>
    </source>
</evidence>
<organism evidence="3 4">
    <name type="scientific">Achromobacter veterisilvae</name>
    <dbReference type="NCBI Taxonomy" id="2069367"/>
    <lineage>
        <taxon>Bacteria</taxon>
        <taxon>Pseudomonadati</taxon>
        <taxon>Pseudomonadota</taxon>
        <taxon>Betaproteobacteria</taxon>
        <taxon>Burkholderiales</taxon>
        <taxon>Alcaligenaceae</taxon>
        <taxon>Achromobacter</taxon>
    </lineage>
</organism>
<evidence type="ECO:0000259" key="2">
    <source>
        <dbReference type="Pfam" id="PF20155"/>
    </source>
</evidence>
<feature type="domain" description="Bacteriophage tail tape measure C-terminal" evidence="1">
    <location>
        <begin position="839"/>
        <end position="913"/>
    </location>
</feature>
<dbReference type="Pfam" id="PF24622">
    <property type="entry name" value="TMP_4"/>
    <property type="match status" value="1"/>
</dbReference>
<dbReference type="RefSeq" id="WP_338881575.1">
    <property type="nucleotide sequence ID" value="NZ_CP148753.1"/>
</dbReference>
<evidence type="ECO:0000313" key="4">
    <source>
        <dbReference type="Proteomes" id="UP001456224"/>
    </source>
</evidence>
<dbReference type="NCBIfam" id="TIGR01541">
    <property type="entry name" value="tape_meas_lam_C"/>
    <property type="match status" value="1"/>
</dbReference>
<sequence length="1066" mass="111973">MAGENVGSIYYTVEADTAKLVDSTTSVDSALDGMNRQFGKTDKAAKSAEFQMTKTATAVRSLGRDSAAATSSMGGLAKVIGGIMTLQGARSLIDMAEAYGEMSERVRMASASQEEYEMVQQRLLASANSTYRSLSEASETYILTADSVRALGYTTSGTLDVVDSLSYLFVTNATSADRANNAISAFTKALNKGKVEADGWESLLAAVPSVIQDIAAASGKTTDEIRQMGVSGEITARMLTEGLAQALEKNREASANMATNLKDAARSFSNSLSVYLGEANSASGATSLLSGAIIALGNNIETIVTLMTAAGAYALARYISQMGAAAMASAKATFGAQLHAAAQLKLAEAEERAARIALAQINTNSKLASVQTAAAAATARLTAAQTALTAAQRATTSTGATLLSLVGGPIGAISLALSAGVGAWMAFGGASKTAADDTSRSVASMKGDLDGLIEKFGALNKAQREQVINLRTDELQQQVRAAEAAVASLVAALPAVMSKGTRAAAQFRAQFSSEIRGIVADSTLSQQELAEQLVGIVDRSVEAAGASEDHRRKLIDLVVEVARTAGGVRDLSTALAELQSRQGAAAAGAAGTVNQLVQQQAALARFMKEYATDQEKFNDAVKQAKEELGPLYGPDVEKRLRDRFIKKSGASGAKDDAGVRQLAQLREQEAVLRAQLDTTEGMGEAEKARVKFVQQIADFQEKKVLTAEQKSLVAKKDEILRQLDINIGLERQNKLEKERVDLLGIQRAAQLQLEADRQKYGNSLAGYGMGDKDLQRLQEAQALFQDYQRDYKKAADDLAKGDLTQDGFTAQVDEYRQLYAARLNLLQNFHAEADAAESNWLNGMTKAIANYGDEAANMARQSQEAFSSAFGKMEDALTTFVTTGKLSFADLAQSIIADLVRIQVRAAASGIFQYLGTAIIGGMFAAGGGATAGQVAGATQGVNAGLPLSLSGGGYTGDGGKNEPAGIVHKGEYVLNQQATRRLGIPQLNRWNKGYASGGPVGVSSPMAGVSQGDGLRIELINKGTPQQVTGASSTFDAKGMVISIVVDDIRRNGQSARAIQSLVRG</sequence>
<reference evidence="3 4" key="1">
    <citation type="submission" date="2024-03" db="EMBL/GenBank/DDBJ databases">
        <title>Reference genomes for the five species model microbial community.</title>
        <authorList>
            <person name="Padfield D."/>
        </authorList>
    </citation>
    <scope>NUCLEOTIDE SEQUENCE [LARGE SCALE GENOMIC DNA]</scope>
    <source>
        <strain evidence="3 4">AB1</strain>
    </source>
</reference>
<proteinExistence type="predicted"/>
<dbReference type="InterPro" id="IPR006431">
    <property type="entry name" value="Phage_tape_meas_C"/>
</dbReference>
<dbReference type="InterPro" id="IPR013491">
    <property type="entry name" value="Tape_meas_N"/>
</dbReference>
<feature type="domain" description="Tape measure protein N-terminal" evidence="2">
    <location>
        <begin position="90"/>
        <end position="280"/>
    </location>
</feature>
<dbReference type="NCBIfam" id="TIGR02675">
    <property type="entry name" value="tape_meas_nterm"/>
    <property type="match status" value="1"/>
</dbReference>
<dbReference type="EMBL" id="CP148753">
    <property type="protein sequence ID" value="WXR76598.1"/>
    <property type="molecule type" value="Genomic_DNA"/>
</dbReference>
<gene>
    <name evidence="3" type="ORF">WHX56_14205</name>
</gene>